<accession>I7LFC2</accession>
<evidence type="ECO:0000313" key="2">
    <source>
        <dbReference type="EMBL" id="CCI86553.1"/>
    </source>
</evidence>
<dbReference type="PROSITE" id="PS51257">
    <property type="entry name" value="PROKAR_LIPOPROTEIN"/>
    <property type="match status" value="1"/>
</dbReference>
<name>I7LFC2_9LACO</name>
<evidence type="ECO:0000313" key="3">
    <source>
        <dbReference type="EMBL" id="KRN14442.1"/>
    </source>
</evidence>
<organism evidence="2 4">
    <name type="scientific">Lactobacillus gigeriorum DSM 23908 = CRBIP 24.85</name>
    <dbReference type="NCBI Taxonomy" id="1423751"/>
    <lineage>
        <taxon>Bacteria</taxon>
        <taxon>Bacillati</taxon>
        <taxon>Bacillota</taxon>
        <taxon>Bacilli</taxon>
        <taxon>Lactobacillales</taxon>
        <taxon>Lactobacillaceae</taxon>
        <taxon>Lactobacillus</taxon>
    </lineage>
</organism>
<keyword evidence="1" id="KW-0732">Signal</keyword>
<reference evidence="3 5" key="2">
    <citation type="journal article" date="2015" name="Genome Announc.">
        <title>Expanding the biotechnology potential of lactobacilli through comparative genomics of 213 strains and associated genera.</title>
        <authorList>
            <person name="Sun Z."/>
            <person name="Harris H.M."/>
            <person name="McCann A."/>
            <person name="Guo C."/>
            <person name="Argimon S."/>
            <person name="Zhang W."/>
            <person name="Yang X."/>
            <person name="Jeffery I.B."/>
            <person name="Cooney J.C."/>
            <person name="Kagawa T.F."/>
            <person name="Liu W."/>
            <person name="Song Y."/>
            <person name="Salvetti E."/>
            <person name="Wrobel A."/>
            <person name="Rasinkangas P."/>
            <person name="Parkhill J."/>
            <person name="Rea M.C."/>
            <person name="O'Sullivan O."/>
            <person name="Ritari J."/>
            <person name="Douillard F.P."/>
            <person name="Paul Ross R."/>
            <person name="Yang R."/>
            <person name="Briner A.E."/>
            <person name="Felis G.E."/>
            <person name="de Vos W.M."/>
            <person name="Barrangou R."/>
            <person name="Klaenhammer T.R."/>
            <person name="Caufield P.W."/>
            <person name="Cui Y."/>
            <person name="Zhang H."/>
            <person name="O'Toole P.W."/>
        </authorList>
    </citation>
    <scope>NUCLEOTIDE SEQUENCE [LARGE SCALE GENOMIC DNA]</scope>
    <source>
        <strain evidence="3 5">DSM 23908</strain>
    </source>
</reference>
<dbReference type="RefSeq" id="WP_008472531.1">
    <property type="nucleotide sequence ID" value="NZ_AYZO01000003.1"/>
</dbReference>
<dbReference type="STRING" id="1423751.FC38_GL001104"/>
<evidence type="ECO:0008006" key="6">
    <source>
        <dbReference type="Google" id="ProtNLM"/>
    </source>
</evidence>
<dbReference type="EMBL" id="CAKC01000028">
    <property type="protein sequence ID" value="CCI86553.1"/>
    <property type="molecule type" value="Genomic_DNA"/>
</dbReference>
<reference evidence="2 4" key="1">
    <citation type="submission" date="2012-06" db="EMBL/GenBank/DDBJ databases">
        <title>Draft genome sequence of Lactobacillus gigeriorum CRBIP 24.85T, isolated from chicken crop.</title>
        <authorList>
            <person name="Cousin S."/>
            <person name="Ma L."/>
            <person name="Creno S."/>
            <person name="Clermont D."/>
            <person name="Loux V."/>
            <person name="Bizet C."/>
            <person name="Bouchier C."/>
        </authorList>
    </citation>
    <scope>NUCLEOTIDE SEQUENCE [LARGE SCALE GENOMIC DNA]</scope>
    <source>
        <strain evidence="4">CRBIP 24.85T</strain>
        <strain evidence="2">Type strain: CRBIP 24.85</strain>
    </source>
</reference>
<feature type="chain" id="PRO_5009961995" description="Lipoprotein" evidence="1">
    <location>
        <begin position="23"/>
        <end position="247"/>
    </location>
</feature>
<keyword evidence="5" id="KW-1185">Reference proteome</keyword>
<dbReference type="AlphaFoldDB" id="I7LFC2"/>
<evidence type="ECO:0000313" key="5">
    <source>
        <dbReference type="Proteomes" id="UP000051521"/>
    </source>
</evidence>
<gene>
    <name evidence="2" type="ORF">BN52_08265</name>
    <name evidence="3" type="ORF">FC38_GL001104</name>
</gene>
<feature type="signal peptide" evidence="1">
    <location>
        <begin position="1"/>
        <end position="22"/>
    </location>
</feature>
<proteinExistence type="predicted"/>
<dbReference type="PATRIC" id="fig|1423751.3.peg.1141"/>
<dbReference type="Proteomes" id="UP000051521">
    <property type="component" value="Unassembled WGS sequence"/>
</dbReference>
<dbReference type="OrthoDB" id="2329176at2"/>
<protein>
    <recommendedName>
        <fullName evidence="6">Lipoprotein</fullName>
    </recommendedName>
</protein>
<evidence type="ECO:0000256" key="1">
    <source>
        <dbReference type="SAM" id="SignalP"/>
    </source>
</evidence>
<evidence type="ECO:0000313" key="4">
    <source>
        <dbReference type="Proteomes" id="UP000009326"/>
    </source>
</evidence>
<sequence length="247" mass="27584">MKRKSLAYSIILLLTLAVTACAKPKTNESKSPLPSVQTVLTEAVKSNFKTMRATWRQTNAEGKVLQKTEAKYNHQPLVLYANFTTNSNHYQIWLNHKASYVKMQGTATNQWFKTKLSKSSSYAQLTDDAAKAALLSFTDHAKLFKVTQTNGYQLTYQGTSGKIWHDISGNNVITSIIGLDLNEVKPAEMKVKIATDKKYQLQAIMIDAAYRESGSKKHLQFSVDQINKLPALKIPSKIQKAAIDLGK</sequence>
<dbReference type="EMBL" id="AYZO01000003">
    <property type="protein sequence ID" value="KRN14442.1"/>
    <property type="molecule type" value="Genomic_DNA"/>
</dbReference>
<dbReference type="Proteomes" id="UP000009326">
    <property type="component" value="Unassembled WGS sequence"/>
</dbReference>
<comment type="caution">
    <text evidence="2">The sequence shown here is derived from an EMBL/GenBank/DDBJ whole genome shotgun (WGS) entry which is preliminary data.</text>
</comment>